<keyword evidence="3" id="KW-1185">Reference proteome</keyword>
<dbReference type="GO" id="GO:0004553">
    <property type="term" value="F:hydrolase activity, hydrolyzing O-glycosyl compounds"/>
    <property type="evidence" value="ECO:0007669"/>
    <property type="project" value="TreeGrafter"/>
</dbReference>
<name>A0A0M3R9I9_9BACI</name>
<feature type="domain" description="Asl1-like glycosyl hydrolase catalytic" evidence="1">
    <location>
        <begin position="248"/>
        <end position="404"/>
    </location>
</feature>
<dbReference type="PANTHER" id="PTHR12631">
    <property type="entry name" value="ALPHA-L-IDURONIDASE"/>
    <property type="match status" value="1"/>
</dbReference>
<organism evidence="2 3">
    <name type="scientific">Bacillus gobiensis</name>
    <dbReference type="NCBI Taxonomy" id="1441095"/>
    <lineage>
        <taxon>Bacteria</taxon>
        <taxon>Bacillati</taxon>
        <taxon>Bacillota</taxon>
        <taxon>Bacilli</taxon>
        <taxon>Bacillales</taxon>
        <taxon>Bacillaceae</taxon>
        <taxon>Bacillus</taxon>
    </lineage>
</organism>
<dbReference type="RefSeq" id="WP_053603264.1">
    <property type="nucleotide sequence ID" value="NZ_CP012600.1"/>
</dbReference>
<dbReference type="InterPro" id="IPR017853">
    <property type="entry name" value="GH"/>
</dbReference>
<protein>
    <recommendedName>
        <fullName evidence="1">Asl1-like glycosyl hydrolase catalytic domain-containing protein</fullName>
    </recommendedName>
</protein>
<accession>A0A0M3R9I9</accession>
<gene>
    <name evidence="2" type="ORF">AM592_07775</name>
</gene>
<reference evidence="2 3" key="2">
    <citation type="journal article" date="2016" name="Int. J. Syst. Evol. Microbiol.">
        <title>Bacillus gobiensis sp. nov., isolated from a soil sample.</title>
        <authorList>
            <person name="Liu B."/>
            <person name="Liu G.H."/>
            <person name="Cetin S."/>
            <person name="Schumann P."/>
            <person name="Pan Z.Z."/>
            <person name="Chen Q.Q."/>
        </authorList>
    </citation>
    <scope>NUCLEOTIDE SEQUENCE [LARGE SCALE GENOMIC DNA]</scope>
    <source>
        <strain evidence="2 3">FJAT-4402</strain>
    </source>
</reference>
<dbReference type="Gene3D" id="3.20.20.80">
    <property type="entry name" value="Glycosidases"/>
    <property type="match status" value="1"/>
</dbReference>
<dbReference type="PANTHER" id="PTHR12631:SF10">
    <property type="entry name" value="BETA-XYLOSIDASE-LIKE PROTEIN-RELATED"/>
    <property type="match status" value="1"/>
</dbReference>
<reference evidence="3" key="1">
    <citation type="submission" date="2015-08" db="EMBL/GenBank/DDBJ databases">
        <title>Genome sequencing project for genomic taxonomy and phylogenomics of Bacillus-like bacteria.</title>
        <authorList>
            <person name="Liu B."/>
            <person name="Wang J."/>
            <person name="Zhu Y."/>
            <person name="Liu G."/>
            <person name="Chen Q."/>
            <person name="Chen Z."/>
            <person name="Lan J."/>
            <person name="Che J."/>
            <person name="Ge C."/>
            <person name="Shi H."/>
            <person name="Pan Z."/>
            <person name="Liu X."/>
        </authorList>
    </citation>
    <scope>NUCLEOTIDE SEQUENCE [LARGE SCALE GENOMIC DNA]</scope>
    <source>
        <strain evidence="3">FJAT-4402</strain>
    </source>
</reference>
<dbReference type="Pfam" id="PF11790">
    <property type="entry name" value="Glyco_hydro_cc"/>
    <property type="match status" value="1"/>
</dbReference>
<evidence type="ECO:0000259" key="1">
    <source>
        <dbReference type="Pfam" id="PF11790"/>
    </source>
</evidence>
<dbReference type="PATRIC" id="fig|1441095.3.peg.1708"/>
<evidence type="ECO:0000313" key="3">
    <source>
        <dbReference type="Proteomes" id="UP000067625"/>
    </source>
</evidence>
<dbReference type="InterPro" id="IPR051923">
    <property type="entry name" value="Glycosyl_Hydrolase_39"/>
</dbReference>
<dbReference type="Proteomes" id="UP000067625">
    <property type="component" value="Chromosome"/>
</dbReference>
<dbReference type="EMBL" id="CP012600">
    <property type="protein sequence ID" value="ALC81506.1"/>
    <property type="molecule type" value="Genomic_DNA"/>
</dbReference>
<dbReference type="AlphaFoldDB" id="A0A0M3R9I9"/>
<sequence>MKIRTTFRLLIIFFLVLLSQMSGLKAMGEEEPLPDLEIQQKKLGNIFLKNESSAFTVRTGGDKVTWTVVDFWGNNVASGTKEVKDGKAELTLWLNKLGYFTLKLAATKNGELLTQKETPFARLTPFDVTAFSDSQFGMSTHFSSTLRPAWNPVLMPLLQKAGAKNFRDEMYWDRVETQKGVYSFMDRYTNYMNEANAHQLNPLMIFSYTNPFYDNGYTPYTDEGRQGFANYGRSILEQYGEQIKRVEVYNEFNNPAFGDIGSGPADSRADYYFKLLKKTQETVKEIRPDVTVVGGASSAIHMGWLEDLFEVGGLDYMDVLSVHPYRLTQNPEGMSAELKALNELVKRYNGGETKPIWITEMGYTTGGTKAVDEKTQAAYLVRMYVLSLAEGVEKIYWYDFMDDGLDKAKIEDNFGIIRHGDDALGAYTPKPAYVAYSAMTRQLTDAVFEKKEEIAAGVHSYKFKKGYSAVRALWSETPQDVTIRTDCSLTVTDIMGQSKTVYPKNGRVYLALTGNAVYVKGNIYKIESGRR</sequence>
<proteinExistence type="predicted"/>
<dbReference type="STRING" id="1441095.AM592_07775"/>
<dbReference type="InterPro" id="IPR024655">
    <property type="entry name" value="Asl1_glyco_hydro_catalytic"/>
</dbReference>
<evidence type="ECO:0000313" key="2">
    <source>
        <dbReference type="EMBL" id="ALC81506.1"/>
    </source>
</evidence>
<dbReference type="SUPFAM" id="SSF51445">
    <property type="entry name" value="(Trans)glycosidases"/>
    <property type="match status" value="1"/>
</dbReference>
<dbReference type="OrthoDB" id="9776971at2"/>